<reference evidence="1" key="1">
    <citation type="journal article" date="2014" name="Front. Microbiol.">
        <title>High frequency of phylogenetically diverse reductive dehalogenase-homologous genes in deep subseafloor sedimentary metagenomes.</title>
        <authorList>
            <person name="Kawai M."/>
            <person name="Futagami T."/>
            <person name="Toyoda A."/>
            <person name="Takaki Y."/>
            <person name="Nishi S."/>
            <person name="Hori S."/>
            <person name="Arai W."/>
            <person name="Tsubouchi T."/>
            <person name="Morono Y."/>
            <person name="Uchiyama I."/>
            <person name="Ito T."/>
            <person name="Fujiyama A."/>
            <person name="Inagaki F."/>
            <person name="Takami H."/>
        </authorList>
    </citation>
    <scope>NUCLEOTIDE SEQUENCE</scope>
    <source>
        <strain evidence="1">Expedition CK06-06</strain>
    </source>
</reference>
<feature type="non-terminal residue" evidence="1">
    <location>
        <position position="1"/>
    </location>
</feature>
<sequence>PNLLSSLDVNIIALNTFHQEKKVKASVPNIKTIRSCADIVRASHSDLGICFSSDGQRFILVDENGIEIDFEDLFMLFVTYDDKIQDSKPNSVIVSETSSKVLNDYVNGQGFDLIRKKSKPGIISRSI</sequence>
<feature type="non-terminal residue" evidence="1">
    <location>
        <position position="127"/>
    </location>
</feature>
<accession>X1CPK9</accession>
<name>X1CPK9_9ZZZZ</name>
<gene>
    <name evidence="1" type="ORF">S01H4_64359</name>
</gene>
<evidence type="ECO:0000313" key="1">
    <source>
        <dbReference type="EMBL" id="GAH09732.1"/>
    </source>
</evidence>
<organism evidence="1">
    <name type="scientific">marine sediment metagenome</name>
    <dbReference type="NCBI Taxonomy" id="412755"/>
    <lineage>
        <taxon>unclassified sequences</taxon>
        <taxon>metagenomes</taxon>
        <taxon>ecological metagenomes</taxon>
    </lineage>
</organism>
<comment type="caution">
    <text evidence="1">The sequence shown here is derived from an EMBL/GenBank/DDBJ whole genome shotgun (WGS) entry which is preliminary data.</text>
</comment>
<dbReference type="AlphaFoldDB" id="X1CPK9"/>
<protein>
    <submittedName>
        <fullName evidence="1">Uncharacterized protein</fullName>
    </submittedName>
</protein>
<dbReference type="Gene3D" id="3.40.120.10">
    <property type="entry name" value="Alpha-D-Glucose-1,6-Bisphosphate, subunit A, domain 3"/>
    <property type="match status" value="2"/>
</dbReference>
<dbReference type="EMBL" id="BART01039003">
    <property type="protein sequence ID" value="GAH09732.1"/>
    <property type="molecule type" value="Genomic_DNA"/>
</dbReference>
<proteinExistence type="predicted"/>